<dbReference type="AlphaFoldDB" id="A0A921KII1"/>
<organism evidence="1 2">
    <name type="scientific">Thomasclavelia spiroformis</name>
    <dbReference type="NCBI Taxonomy" id="29348"/>
    <lineage>
        <taxon>Bacteria</taxon>
        <taxon>Bacillati</taxon>
        <taxon>Bacillota</taxon>
        <taxon>Erysipelotrichia</taxon>
        <taxon>Erysipelotrichales</taxon>
        <taxon>Coprobacillaceae</taxon>
        <taxon>Thomasclavelia</taxon>
    </lineage>
</organism>
<reference evidence="1" key="1">
    <citation type="journal article" date="2021" name="PeerJ">
        <title>Extensive microbial diversity within the chicken gut microbiome revealed by metagenomics and culture.</title>
        <authorList>
            <person name="Gilroy R."/>
            <person name="Ravi A."/>
            <person name="Getino M."/>
            <person name="Pursley I."/>
            <person name="Horton D.L."/>
            <person name="Alikhan N.F."/>
            <person name="Baker D."/>
            <person name="Gharbi K."/>
            <person name="Hall N."/>
            <person name="Watson M."/>
            <person name="Adriaenssens E.M."/>
            <person name="Foster-Nyarko E."/>
            <person name="Jarju S."/>
            <person name="Secka A."/>
            <person name="Antonio M."/>
            <person name="Oren A."/>
            <person name="Chaudhuri R.R."/>
            <person name="La Ragione R."/>
            <person name="Hildebrand F."/>
            <person name="Pallen M.J."/>
        </authorList>
    </citation>
    <scope>NUCLEOTIDE SEQUENCE</scope>
    <source>
        <strain evidence="1">CHK193-16274</strain>
    </source>
</reference>
<name>A0A921KII1_9FIRM</name>
<sequence length="67" mass="8229">MLEELEFDETDIEQICYLVGHHHTYTNIEGIDYQILVEIDFLVNFYEDKLRHKHFVEFSILRDKRVQ</sequence>
<comment type="caution">
    <text evidence="1">The sequence shown here is derived from an EMBL/GenBank/DDBJ whole genome shotgun (WGS) entry which is preliminary data.</text>
</comment>
<dbReference type="EMBL" id="DYWV01000035">
    <property type="protein sequence ID" value="HJF39476.1"/>
    <property type="molecule type" value="Genomic_DNA"/>
</dbReference>
<dbReference type="RefSeq" id="WP_087391946.1">
    <property type="nucleotide sequence ID" value="NZ_CAJFOD010000108.1"/>
</dbReference>
<proteinExistence type="predicted"/>
<reference evidence="1" key="2">
    <citation type="submission" date="2021-09" db="EMBL/GenBank/DDBJ databases">
        <authorList>
            <person name="Gilroy R."/>
        </authorList>
    </citation>
    <scope>NUCLEOTIDE SEQUENCE</scope>
    <source>
        <strain evidence="1">CHK193-16274</strain>
    </source>
</reference>
<dbReference type="SUPFAM" id="SSF109604">
    <property type="entry name" value="HD-domain/PDEase-like"/>
    <property type="match status" value="1"/>
</dbReference>
<evidence type="ECO:0000313" key="2">
    <source>
        <dbReference type="Proteomes" id="UP000749320"/>
    </source>
</evidence>
<evidence type="ECO:0008006" key="3">
    <source>
        <dbReference type="Google" id="ProtNLM"/>
    </source>
</evidence>
<evidence type="ECO:0000313" key="1">
    <source>
        <dbReference type="EMBL" id="HJF39476.1"/>
    </source>
</evidence>
<dbReference type="Proteomes" id="UP000749320">
    <property type="component" value="Unassembled WGS sequence"/>
</dbReference>
<accession>A0A921KII1</accession>
<gene>
    <name evidence="1" type="ORF">K8V91_01015</name>
</gene>
<protein>
    <recommendedName>
        <fullName evidence="3">HD domain-containing protein</fullName>
    </recommendedName>
</protein>